<sequence length="129" mass="14340">MINYISKLIVLVLTSTFLFVTYADIAFSGSSVNSLSISSERTESDKAYYLKIHIDGIESSQLKVKIIETELQITAQNGGMISGNAIAGGQFVNYSYRFPNDADLQHLKRVNSNKLVVFTIPKINQKTDE</sequence>
<protein>
    <recommendedName>
        <fullName evidence="2">SHSP domain-containing protein</fullName>
    </recommendedName>
</protein>
<dbReference type="RefSeq" id="WP_131905140.1">
    <property type="nucleotide sequence ID" value="NZ_BAAAFU010000004.1"/>
</dbReference>
<evidence type="ECO:0000313" key="4">
    <source>
        <dbReference type="Proteomes" id="UP000294887"/>
    </source>
</evidence>
<reference evidence="3 4" key="1">
    <citation type="submission" date="2019-03" db="EMBL/GenBank/DDBJ databases">
        <title>Genomic Encyclopedia of Type Strains, Phase IV (KMG-IV): sequencing the most valuable type-strain genomes for metagenomic binning, comparative biology and taxonomic classification.</title>
        <authorList>
            <person name="Goeker M."/>
        </authorList>
    </citation>
    <scope>NUCLEOTIDE SEQUENCE [LARGE SCALE GENOMIC DNA]</scope>
    <source>
        <strain evidence="3 4">DSM 24830</strain>
    </source>
</reference>
<dbReference type="InterPro" id="IPR008978">
    <property type="entry name" value="HSP20-like_chaperone"/>
</dbReference>
<keyword evidence="4" id="KW-1185">Reference proteome</keyword>
<name>A0A4R1F332_9GAMM</name>
<evidence type="ECO:0000256" key="1">
    <source>
        <dbReference type="PROSITE-ProRule" id="PRU00285"/>
    </source>
</evidence>
<comment type="similarity">
    <text evidence="1">Belongs to the small heat shock protein (HSP20) family.</text>
</comment>
<feature type="domain" description="SHSP" evidence="2">
    <location>
        <begin position="30"/>
        <end position="129"/>
    </location>
</feature>
<accession>A0A4R1F332</accession>
<organism evidence="3 4">
    <name type="scientific">Cocleimonas flava</name>
    <dbReference type="NCBI Taxonomy" id="634765"/>
    <lineage>
        <taxon>Bacteria</taxon>
        <taxon>Pseudomonadati</taxon>
        <taxon>Pseudomonadota</taxon>
        <taxon>Gammaproteobacteria</taxon>
        <taxon>Thiotrichales</taxon>
        <taxon>Thiotrichaceae</taxon>
        <taxon>Cocleimonas</taxon>
    </lineage>
</organism>
<dbReference type="CDD" id="cd00298">
    <property type="entry name" value="ACD_sHsps_p23-like"/>
    <property type="match status" value="1"/>
</dbReference>
<gene>
    <name evidence="3" type="ORF">EV695_1307</name>
</gene>
<dbReference type="AlphaFoldDB" id="A0A4R1F332"/>
<proteinExistence type="inferred from homology"/>
<dbReference type="InterPro" id="IPR002068">
    <property type="entry name" value="A-crystallin/Hsp20_dom"/>
</dbReference>
<dbReference type="Gene3D" id="2.60.40.790">
    <property type="match status" value="1"/>
</dbReference>
<dbReference type="PROSITE" id="PS01031">
    <property type="entry name" value="SHSP"/>
    <property type="match status" value="1"/>
</dbReference>
<dbReference type="EMBL" id="SMFQ01000003">
    <property type="protein sequence ID" value="TCJ86809.1"/>
    <property type="molecule type" value="Genomic_DNA"/>
</dbReference>
<evidence type="ECO:0000259" key="2">
    <source>
        <dbReference type="PROSITE" id="PS01031"/>
    </source>
</evidence>
<dbReference type="Proteomes" id="UP000294887">
    <property type="component" value="Unassembled WGS sequence"/>
</dbReference>
<dbReference type="SUPFAM" id="SSF49764">
    <property type="entry name" value="HSP20-like chaperones"/>
    <property type="match status" value="1"/>
</dbReference>
<evidence type="ECO:0000313" key="3">
    <source>
        <dbReference type="EMBL" id="TCJ86809.1"/>
    </source>
</evidence>
<comment type="caution">
    <text evidence="3">The sequence shown here is derived from an EMBL/GenBank/DDBJ whole genome shotgun (WGS) entry which is preliminary data.</text>
</comment>